<dbReference type="Proteomes" id="UP000199263">
    <property type="component" value="Unassembled WGS sequence"/>
</dbReference>
<dbReference type="AlphaFoldDB" id="A0A1I1KCW5"/>
<proteinExistence type="predicted"/>
<gene>
    <name evidence="1" type="ORF">SAMN05421842_10550</name>
</gene>
<protein>
    <submittedName>
        <fullName evidence="1">DNA-binding beta-propeller fold protein YncE</fullName>
    </submittedName>
</protein>
<dbReference type="GO" id="GO:0003677">
    <property type="term" value="F:DNA binding"/>
    <property type="evidence" value="ECO:0007669"/>
    <property type="project" value="UniProtKB-KW"/>
</dbReference>
<dbReference type="RefSeq" id="WP_090089396.1">
    <property type="nucleotide sequence ID" value="NZ_FOMG01000005.1"/>
</dbReference>
<dbReference type="PANTHER" id="PTHR47197:SF3">
    <property type="entry name" value="DIHYDRO-HEME D1 DEHYDROGENASE"/>
    <property type="match status" value="1"/>
</dbReference>
<dbReference type="STRING" id="119641.SAMN05421842_10550"/>
<dbReference type="EMBL" id="FOMG01000005">
    <property type="protein sequence ID" value="SFC55380.1"/>
    <property type="molecule type" value="Genomic_DNA"/>
</dbReference>
<dbReference type="OrthoDB" id="1706639at2"/>
<evidence type="ECO:0000313" key="2">
    <source>
        <dbReference type="Proteomes" id="UP000199263"/>
    </source>
</evidence>
<organism evidence="1 2">
    <name type="scientific">Clostridium uliginosum</name>
    <dbReference type="NCBI Taxonomy" id="119641"/>
    <lineage>
        <taxon>Bacteria</taxon>
        <taxon>Bacillati</taxon>
        <taxon>Bacillota</taxon>
        <taxon>Clostridia</taxon>
        <taxon>Eubacteriales</taxon>
        <taxon>Clostridiaceae</taxon>
        <taxon>Clostridium</taxon>
    </lineage>
</organism>
<dbReference type="PANTHER" id="PTHR47197">
    <property type="entry name" value="PROTEIN NIRF"/>
    <property type="match status" value="1"/>
</dbReference>
<dbReference type="SUPFAM" id="SSF51004">
    <property type="entry name" value="C-terminal (heme d1) domain of cytochrome cd1-nitrite reductase"/>
    <property type="match status" value="1"/>
</dbReference>
<dbReference type="Gene3D" id="2.130.10.10">
    <property type="entry name" value="YVTN repeat-like/Quinoprotein amine dehydrogenase"/>
    <property type="match status" value="2"/>
</dbReference>
<sequence length="296" mass="32860">MKSIILCNTGSDTLNKMDVKTLNIKTLSLSLGESAFGPHGLSLYGEKLLVANNYNNTISSINIETFKEENSFYIGAHPNDLAVYNDKAYVLCGESNSLIIYDLLNRKVNFELPTGAFPHSIAIFNEGNNAFISNMCENSISVIDCIDNKEIKRIRCEEYPTKIIVSQNKKYLYVCESYVGHDVNGSISIISLENLTLQGKINVGISPVDLWEDSEYLYVSNLVEGCISIVNLNKLKEESKIFVGGMPRGIIKVDESVFVGDYLNGQLKVVNLKEKNIKTIAIGIEPNAMILIKDSH</sequence>
<dbReference type="InterPro" id="IPR051200">
    <property type="entry name" value="Host-pathogen_enzymatic-act"/>
</dbReference>
<dbReference type="InterPro" id="IPR011048">
    <property type="entry name" value="Haem_d1_sf"/>
</dbReference>
<reference evidence="1 2" key="1">
    <citation type="submission" date="2016-10" db="EMBL/GenBank/DDBJ databases">
        <authorList>
            <person name="de Groot N.N."/>
        </authorList>
    </citation>
    <scope>NUCLEOTIDE SEQUENCE [LARGE SCALE GENOMIC DNA]</scope>
    <source>
        <strain evidence="1 2">DSM 12992</strain>
    </source>
</reference>
<keyword evidence="2" id="KW-1185">Reference proteome</keyword>
<accession>A0A1I1KCW5</accession>
<dbReference type="InterPro" id="IPR015943">
    <property type="entry name" value="WD40/YVTN_repeat-like_dom_sf"/>
</dbReference>
<keyword evidence="1" id="KW-0238">DNA-binding</keyword>
<name>A0A1I1KCW5_9CLOT</name>
<evidence type="ECO:0000313" key="1">
    <source>
        <dbReference type="EMBL" id="SFC55380.1"/>
    </source>
</evidence>